<dbReference type="CDD" id="cd00818">
    <property type="entry name" value="IleRS_core"/>
    <property type="match status" value="1"/>
</dbReference>
<evidence type="ECO:0000256" key="2">
    <source>
        <dbReference type="ARBA" id="ARBA00006887"/>
    </source>
</evidence>
<dbReference type="Pfam" id="PF08264">
    <property type="entry name" value="Anticodon_1"/>
    <property type="match status" value="1"/>
</dbReference>
<proteinExistence type="inferred from homology"/>
<dbReference type="GO" id="GO:0004822">
    <property type="term" value="F:isoleucine-tRNA ligase activity"/>
    <property type="evidence" value="ECO:0007669"/>
    <property type="project" value="UniProtKB-UniRule"/>
</dbReference>
<dbReference type="InterPro" id="IPR002300">
    <property type="entry name" value="aa-tRNA-synth_Ia"/>
</dbReference>
<evidence type="ECO:0000313" key="18">
    <source>
        <dbReference type="EMBL" id="SNC65092.1"/>
    </source>
</evidence>
<dbReference type="InterPro" id="IPR010663">
    <property type="entry name" value="Znf_FPG/IleRS"/>
</dbReference>
<comment type="cofactor">
    <cofactor evidence="14">
        <name>Zn(2+)</name>
        <dbReference type="ChEBI" id="CHEBI:29105"/>
    </cofactor>
    <text evidence="14">Binds 1 zinc ion per subunit.</text>
</comment>
<dbReference type="InterPro" id="IPR023585">
    <property type="entry name" value="Ile-tRNA-ligase_type1"/>
</dbReference>
<reference evidence="18 19" key="1">
    <citation type="submission" date="2017-06" db="EMBL/GenBank/DDBJ databases">
        <authorList>
            <person name="Kim H.J."/>
            <person name="Triplett B.A."/>
        </authorList>
    </citation>
    <scope>NUCLEOTIDE SEQUENCE [LARGE SCALE GENOMIC DNA]</scope>
    <source>
        <strain evidence="18 19">MWH-VicM1</strain>
    </source>
</reference>
<evidence type="ECO:0000256" key="10">
    <source>
        <dbReference type="ARBA" id="ARBA00022917"/>
    </source>
</evidence>
<dbReference type="Pfam" id="PF06827">
    <property type="entry name" value="zf-FPG_IleRS"/>
    <property type="match status" value="1"/>
</dbReference>
<dbReference type="InterPro" id="IPR001412">
    <property type="entry name" value="aa-tRNA-synth_I_CS"/>
</dbReference>
<organism evidence="18 19">
    <name type="scientific">Polynucleobacter victoriensis</name>
    <dbReference type="NCBI Taxonomy" id="2049319"/>
    <lineage>
        <taxon>Bacteria</taxon>
        <taxon>Pseudomonadati</taxon>
        <taxon>Pseudomonadota</taxon>
        <taxon>Betaproteobacteria</taxon>
        <taxon>Burkholderiales</taxon>
        <taxon>Burkholderiaceae</taxon>
        <taxon>Polynucleobacter</taxon>
    </lineage>
</organism>
<dbReference type="PRINTS" id="PR00984">
    <property type="entry name" value="TRNASYNTHILE"/>
</dbReference>
<keyword evidence="10 14" id="KW-0648">Protein biosynthesis</keyword>
<feature type="binding site" evidence="14">
    <location>
        <position position="585"/>
    </location>
    <ligand>
        <name>L-isoleucyl-5'-AMP</name>
        <dbReference type="ChEBI" id="CHEBI:178002"/>
    </ligand>
</feature>
<sequence length="952" mass="107490">MSDKKNSYPVNLLDTSFPMRGDLPKREPLWVKEWQEKKIYQKIREAKTGKKKFILHDGPPYANGDIHIGHAVNKILKDMIVKAKGFAGYDALYVPGWDCHGMPIEIQIEKQFGKHLPTAEVQAKARAYAQVQVEKQKKDFERLGVLGDWQSPYLTMDFKNEADEIRALGKIFEKGYVYRGLKPVNWCFDCGSALAEAEVEYQDKIDIAVDVGFSFPEDQLELIAKAFNLKALPKKEGMAVIWTTTPWTLPSNQALNAHPEIEYALVDTSRGLLILAKDRIEPCLKEYALEGETIATCKGQALAGLEFHHPLSKAHEGFARRSPIYLAEYVTIDSGTGLVHCAPAYGEEDFKSCKANGLKDQDILNPVMGDGVYASWLPLFAGLSIWKANPQIVETLEQAGSLLKSAKLNHSYMHCWRHKTPVVYRATAQWFASMDRKPHAGGSLRETALAGIEATEFFPAWGKQRLHNMIANRPDWTLSRQRQWGVPMAFLVHKETGEPHPRTPELLEIIATRVEKEGIEAWQAIEVKDLLGDDAAMYEKNKDTLDVWFDSGTTHWHVIRGSHATTLSDSSRDNPEGRWADLYLEGSDQHRGWFHSSLLTGAMLDGKPPYKALLTHGFTVDGQGRKMSKSVGNVIAPQEVADKMGAEIIRLWVASTDYSGEMTISDEILKRVVESYRRIRNTLRFLLANLSDFDITKHQLDSKDWLEIDQYAVALTDAVQKDLMAHYERYEFHPAVSRLMTFCSEDMGGFYLDILKDRLYTLNADAPARRSAQNALFHITQSFLRLMAPFLSFTAEEAWKIFAHNTNSKDTIFTEEFHQLPSIKDGDALITKWQRIREMRSDITKAIEFEREAGHVGSSLQAEIHIQASSTDAALLKSLGDDLKFITITSSATVEEKTDMTEISVSVKSSSHQKCGRCWHYRDDVGHDSQHPELCGRCTTNLFGSGEKRQVA</sequence>
<dbReference type="FunFam" id="3.40.50.620:FF:000048">
    <property type="entry name" value="Isoleucine--tRNA ligase"/>
    <property type="match status" value="1"/>
</dbReference>
<protein>
    <recommendedName>
        <fullName evidence="14">Isoleucine--tRNA ligase</fullName>
        <ecNumber evidence="14">6.1.1.5</ecNumber>
    </recommendedName>
    <alternativeName>
        <fullName evidence="14">Isoleucyl-tRNA synthetase</fullName>
        <shortName evidence="14">IleRS</shortName>
    </alternativeName>
</protein>
<evidence type="ECO:0000256" key="8">
    <source>
        <dbReference type="ARBA" id="ARBA00022833"/>
    </source>
</evidence>
<dbReference type="FunFam" id="3.40.50.620:FF:000042">
    <property type="entry name" value="Isoleucine--tRNA ligase"/>
    <property type="match status" value="1"/>
</dbReference>
<dbReference type="InterPro" id="IPR050081">
    <property type="entry name" value="Ile-tRNA_ligase"/>
</dbReference>
<keyword evidence="8 14" id="KW-0862">Zinc</keyword>
<evidence type="ECO:0000256" key="1">
    <source>
        <dbReference type="ARBA" id="ARBA00004496"/>
    </source>
</evidence>
<evidence type="ECO:0000256" key="14">
    <source>
        <dbReference type="HAMAP-Rule" id="MF_02002"/>
    </source>
</evidence>
<dbReference type="SUPFAM" id="SSF47323">
    <property type="entry name" value="Anticodon-binding domain of a subclass of class I aminoacyl-tRNA synthetases"/>
    <property type="match status" value="1"/>
</dbReference>
<dbReference type="SUPFAM" id="SSF50677">
    <property type="entry name" value="ValRS/IleRS/LeuRS editing domain"/>
    <property type="match status" value="1"/>
</dbReference>
<dbReference type="GO" id="GO:0000049">
    <property type="term" value="F:tRNA binding"/>
    <property type="evidence" value="ECO:0007669"/>
    <property type="project" value="InterPro"/>
</dbReference>
<comment type="subunit">
    <text evidence="3 14">Monomer.</text>
</comment>
<dbReference type="Gene3D" id="1.10.730.20">
    <property type="match status" value="1"/>
</dbReference>
<dbReference type="InterPro" id="IPR009080">
    <property type="entry name" value="tRNAsynth_Ia_anticodon-bd"/>
</dbReference>
<feature type="short sequence motif" description="'HIGH' region" evidence="14">
    <location>
        <begin position="60"/>
        <end position="70"/>
    </location>
</feature>
<dbReference type="CDD" id="cd07960">
    <property type="entry name" value="Anticodon_Ia_Ile_BEm"/>
    <property type="match status" value="1"/>
</dbReference>
<evidence type="ECO:0000256" key="5">
    <source>
        <dbReference type="ARBA" id="ARBA00022598"/>
    </source>
</evidence>
<evidence type="ECO:0000256" key="3">
    <source>
        <dbReference type="ARBA" id="ARBA00011245"/>
    </source>
</evidence>
<evidence type="ECO:0000259" key="16">
    <source>
        <dbReference type="Pfam" id="PF06827"/>
    </source>
</evidence>
<evidence type="ECO:0000256" key="13">
    <source>
        <dbReference type="ARBA" id="ARBA00048359"/>
    </source>
</evidence>
<dbReference type="RefSeq" id="WP_088813092.1">
    <property type="nucleotide sequence ID" value="NZ_FYEX01000001.1"/>
</dbReference>
<dbReference type="Gene3D" id="3.90.740.10">
    <property type="entry name" value="Valyl/Leucyl/Isoleucyl-tRNA synthetase, editing domain"/>
    <property type="match status" value="1"/>
</dbReference>
<dbReference type="GO" id="GO:0005524">
    <property type="term" value="F:ATP binding"/>
    <property type="evidence" value="ECO:0007669"/>
    <property type="project" value="UniProtKB-UniRule"/>
</dbReference>
<dbReference type="InterPro" id="IPR033708">
    <property type="entry name" value="Anticodon_Ile_BEm"/>
</dbReference>
<keyword evidence="7 14" id="KW-0547">Nucleotide-binding</keyword>
<evidence type="ECO:0000313" key="19">
    <source>
        <dbReference type="Proteomes" id="UP000197215"/>
    </source>
</evidence>
<dbReference type="SUPFAM" id="SSF52374">
    <property type="entry name" value="Nucleotidylyl transferase"/>
    <property type="match status" value="1"/>
</dbReference>
<dbReference type="InterPro" id="IPR002301">
    <property type="entry name" value="Ile-tRNA-ligase"/>
</dbReference>
<feature type="short sequence motif" description="'KMSKS' region" evidence="14">
    <location>
        <begin position="626"/>
        <end position="630"/>
    </location>
</feature>
<feature type="binding site" evidence="14">
    <location>
        <position position="938"/>
    </location>
    <ligand>
        <name>Zn(2+)</name>
        <dbReference type="ChEBI" id="CHEBI:29105"/>
    </ligand>
</feature>
<dbReference type="GO" id="GO:0006428">
    <property type="term" value="P:isoleucyl-tRNA aminoacylation"/>
    <property type="evidence" value="ECO:0007669"/>
    <property type="project" value="UniProtKB-UniRule"/>
</dbReference>
<keyword evidence="19" id="KW-1185">Reference proteome</keyword>
<dbReference type="Proteomes" id="UP000197215">
    <property type="component" value="Unassembled WGS sequence"/>
</dbReference>
<feature type="domain" description="Zinc finger FPG/IleRS-type" evidence="16">
    <location>
        <begin position="913"/>
        <end position="940"/>
    </location>
</feature>
<dbReference type="AlphaFoldDB" id="A0A212TGD6"/>
<feature type="binding site" evidence="14">
    <location>
        <position position="629"/>
    </location>
    <ligand>
        <name>ATP</name>
        <dbReference type="ChEBI" id="CHEBI:30616"/>
    </ligand>
</feature>
<evidence type="ECO:0000256" key="7">
    <source>
        <dbReference type="ARBA" id="ARBA00022741"/>
    </source>
</evidence>
<evidence type="ECO:0000259" key="15">
    <source>
        <dbReference type="Pfam" id="PF00133"/>
    </source>
</evidence>
<keyword evidence="5 14" id="KW-0436">Ligase</keyword>
<dbReference type="Gene3D" id="3.40.50.620">
    <property type="entry name" value="HUPs"/>
    <property type="match status" value="2"/>
</dbReference>
<dbReference type="InterPro" id="IPR013155">
    <property type="entry name" value="M/V/L/I-tRNA-synth_anticd-bd"/>
</dbReference>
<comment type="subcellular location">
    <subcellularLocation>
        <location evidence="1 14">Cytoplasm</location>
    </subcellularLocation>
</comment>
<accession>A0A212TGD6</accession>
<dbReference type="NCBIfam" id="TIGR00392">
    <property type="entry name" value="ileS"/>
    <property type="match status" value="1"/>
</dbReference>
<gene>
    <name evidence="14" type="primary">ileS</name>
    <name evidence="18" type="ORF">SAMN06295916_1224</name>
</gene>
<dbReference type="HAMAP" id="MF_02002">
    <property type="entry name" value="Ile_tRNA_synth_type1"/>
    <property type="match status" value="1"/>
</dbReference>
<dbReference type="PROSITE" id="PS00178">
    <property type="entry name" value="AA_TRNA_LIGASE_I"/>
    <property type="match status" value="1"/>
</dbReference>
<comment type="domain">
    <text evidence="14">IleRS has two distinct active sites: one for aminoacylation and one for editing. The misactivated valine is translocated from the active site to the editing site, which sterically excludes the correctly activated isoleucine. The single editing site contains two valyl binding pockets, one specific for each substrate (Val-AMP or Val-tRNA(Ile)).</text>
</comment>
<evidence type="ECO:0000256" key="9">
    <source>
        <dbReference type="ARBA" id="ARBA00022840"/>
    </source>
</evidence>
<keyword evidence="11 14" id="KW-0030">Aminoacyl-tRNA synthetase</keyword>
<evidence type="ECO:0000256" key="12">
    <source>
        <dbReference type="ARBA" id="ARBA00025217"/>
    </source>
</evidence>
<feature type="binding site" evidence="14">
    <location>
        <position position="915"/>
    </location>
    <ligand>
        <name>Zn(2+)</name>
        <dbReference type="ChEBI" id="CHEBI:29105"/>
    </ligand>
</feature>
<evidence type="ECO:0000259" key="17">
    <source>
        <dbReference type="Pfam" id="PF08264"/>
    </source>
</evidence>
<evidence type="ECO:0000256" key="11">
    <source>
        <dbReference type="ARBA" id="ARBA00023146"/>
    </source>
</evidence>
<dbReference type="PANTHER" id="PTHR42765:SF1">
    <property type="entry name" value="ISOLEUCINE--TRNA LIGASE, MITOCHONDRIAL"/>
    <property type="match status" value="1"/>
</dbReference>
<dbReference type="InterPro" id="IPR009008">
    <property type="entry name" value="Val/Leu/Ile-tRNA-synth_edit"/>
</dbReference>
<comment type="catalytic activity">
    <reaction evidence="13 14">
        <text>tRNA(Ile) + L-isoleucine + ATP = L-isoleucyl-tRNA(Ile) + AMP + diphosphate</text>
        <dbReference type="Rhea" id="RHEA:11060"/>
        <dbReference type="Rhea" id="RHEA-COMP:9666"/>
        <dbReference type="Rhea" id="RHEA-COMP:9695"/>
        <dbReference type="ChEBI" id="CHEBI:30616"/>
        <dbReference type="ChEBI" id="CHEBI:33019"/>
        <dbReference type="ChEBI" id="CHEBI:58045"/>
        <dbReference type="ChEBI" id="CHEBI:78442"/>
        <dbReference type="ChEBI" id="CHEBI:78528"/>
        <dbReference type="ChEBI" id="CHEBI:456215"/>
        <dbReference type="EC" id="6.1.1.5"/>
    </reaction>
</comment>
<dbReference type="EC" id="6.1.1.5" evidence="14"/>
<feature type="binding site" evidence="14">
    <location>
        <position position="918"/>
    </location>
    <ligand>
        <name>Zn(2+)</name>
        <dbReference type="ChEBI" id="CHEBI:29105"/>
    </ligand>
</feature>
<keyword evidence="4 14" id="KW-0963">Cytoplasm</keyword>
<dbReference type="Pfam" id="PF00133">
    <property type="entry name" value="tRNA-synt_1"/>
    <property type="match status" value="1"/>
</dbReference>
<dbReference type="OrthoDB" id="9810365at2"/>
<evidence type="ECO:0000256" key="6">
    <source>
        <dbReference type="ARBA" id="ARBA00022723"/>
    </source>
</evidence>
<dbReference type="GO" id="GO:0008270">
    <property type="term" value="F:zinc ion binding"/>
    <property type="evidence" value="ECO:0007669"/>
    <property type="project" value="UniProtKB-UniRule"/>
</dbReference>
<dbReference type="GO" id="GO:0005829">
    <property type="term" value="C:cytosol"/>
    <property type="evidence" value="ECO:0007669"/>
    <property type="project" value="TreeGrafter"/>
</dbReference>
<dbReference type="GO" id="GO:0002161">
    <property type="term" value="F:aminoacyl-tRNA deacylase activity"/>
    <property type="evidence" value="ECO:0007669"/>
    <property type="project" value="InterPro"/>
</dbReference>
<dbReference type="InterPro" id="IPR014729">
    <property type="entry name" value="Rossmann-like_a/b/a_fold"/>
</dbReference>
<name>A0A212TGD6_9BURK</name>
<feature type="binding site" evidence="14">
    <location>
        <position position="935"/>
    </location>
    <ligand>
        <name>Zn(2+)</name>
        <dbReference type="ChEBI" id="CHEBI:29105"/>
    </ligand>
</feature>
<dbReference type="PANTHER" id="PTHR42765">
    <property type="entry name" value="SOLEUCYL-TRNA SYNTHETASE"/>
    <property type="match status" value="1"/>
</dbReference>
<dbReference type="EMBL" id="FYEX01000001">
    <property type="protein sequence ID" value="SNC65092.1"/>
    <property type="molecule type" value="Genomic_DNA"/>
</dbReference>
<feature type="domain" description="Methionyl/Valyl/Leucyl/Isoleucyl-tRNA synthetase anticodon-binding" evidence="17">
    <location>
        <begin position="709"/>
        <end position="865"/>
    </location>
</feature>
<comment type="function">
    <text evidence="12 14">Catalyzes the attachment of isoleucine to tRNA(Ile). As IleRS can inadvertently accommodate and process structurally similar amino acids such as valine, to avoid such errors it has two additional distinct tRNA(Ile)-dependent editing activities. One activity is designated as 'pretransfer' editing and involves the hydrolysis of activated Val-AMP. The other activity is designated 'posttransfer' editing and involves deacylation of mischarged Val-tRNA(Ile).</text>
</comment>
<keyword evidence="9 14" id="KW-0067">ATP-binding</keyword>
<keyword evidence="6 14" id="KW-0479">Metal-binding</keyword>
<evidence type="ECO:0000256" key="4">
    <source>
        <dbReference type="ARBA" id="ARBA00022490"/>
    </source>
</evidence>
<comment type="similarity">
    <text evidence="2 14">Belongs to the class-I aminoacyl-tRNA synthetase family. IleS type 1 subfamily.</text>
</comment>
<feature type="domain" description="Aminoacyl-tRNA synthetase class Ia" evidence="15">
    <location>
        <begin position="30"/>
        <end position="664"/>
    </location>
</feature>